<dbReference type="OrthoDB" id="9814654at2"/>
<dbReference type="InterPro" id="IPR018551">
    <property type="entry name" value="DUF2007"/>
</dbReference>
<dbReference type="EMBL" id="JAEDAF010000004">
    <property type="protein sequence ID" value="MBH8579582.1"/>
    <property type="molecule type" value="Genomic_DNA"/>
</dbReference>
<keyword evidence="4" id="KW-1185">Reference proteome</keyword>
<dbReference type="RefSeq" id="WP_146804081.1">
    <property type="nucleotide sequence ID" value="NZ_BJUK01000047.1"/>
</dbReference>
<sequence>MTAPSYVRVFAHSNGLLVSHLHNLLTAAGIPAELRNMTLGGGAGELPLGECEPEVWVARHNAARAEALIRDALEGAAHGPAWECPGCGERLEGVFESCWRCGTPRDGGQE</sequence>
<reference evidence="3 5" key="2">
    <citation type="submission" date="2020-12" db="EMBL/GenBank/DDBJ databases">
        <title>Draft genome sequence of Halomonas pacifica strain CARE-V15.</title>
        <authorList>
            <person name="Vignesh N."/>
            <person name="Thabitha A."/>
            <person name="Saravanan R."/>
            <person name="Manigandan V."/>
        </authorList>
    </citation>
    <scope>NUCLEOTIDE SEQUENCE [LARGE SCALE GENOMIC DNA]</scope>
    <source>
        <strain evidence="3 5">CARE-V15</strain>
    </source>
</reference>
<accession>A0A510XGQ7</accession>
<evidence type="ECO:0000313" key="3">
    <source>
        <dbReference type="EMBL" id="MBH8579582.1"/>
    </source>
</evidence>
<dbReference type="Proteomes" id="UP000651738">
    <property type="component" value="Unassembled WGS sequence"/>
</dbReference>
<gene>
    <name evidence="2" type="ORF">HPA02_30330</name>
    <name evidence="3" type="ORF">I7V36_05675</name>
</gene>
<dbReference type="Proteomes" id="UP000321275">
    <property type="component" value="Unassembled WGS sequence"/>
</dbReference>
<evidence type="ECO:0000259" key="1">
    <source>
        <dbReference type="Pfam" id="PF09413"/>
    </source>
</evidence>
<dbReference type="Pfam" id="PF09413">
    <property type="entry name" value="DUF2007"/>
    <property type="match status" value="1"/>
</dbReference>
<evidence type="ECO:0000313" key="4">
    <source>
        <dbReference type="Proteomes" id="UP000321275"/>
    </source>
</evidence>
<organism evidence="2 4">
    <name type="scientific">Bisbaumannia pacifica</name>
    <dbReference type="NCBI Taxonomy" id="77098"/>
    <lineage>
        <taxon>Bacteria</taxon>
        <taxon>Pseudomonadati</taxon>
        <taxon>Pseudomonadota</taxon>
        <taxon>Gammaproteobacteria</taxon>
        <taxon>Oceanospirillales</taxon>
        <taxon>Halomonadaceae</taxon>
        <taxon>Bisbaumannia</taxon>
    </lineage>
</organism>
<dbReference type="AlphaFoldDB" id="A0A510XGQ7"/>
<feature type="domain" description="DUF2007" evidence="1">
    <location>
        <begin position="7"/>
        <end position="72"/>
    </location>
</feature>
<evidence type="ECO:0000313" key="5">
    <source>
        <dbReference type="Proteomes" id="UP000651738"/>
    </source>
</evidence>
<protein>
    <submittedName>
        <fullName evidence="3">DUF2007 domain-containing protein</fullName>
    </submittedName>
</protein>
<name>A0A510XGQ7_9GAMM</name>
<proteinExistence type="predicted"/>
<comment type="caution">
    <text evidence="2">The sequence shown here is derived from an EMBL/GenBank/DDBJ whole genome shotgun (WGS) entry which is preliminary data.</text>
</comment>
<reference evidence="2 4" key="1">
    <citation type="submission" date="2019-07" db="EMBL/GenBank/DDBJ databases">
        <title>Whole genome shotgun sequence of Halomonas pacifica NBRC 102220.</title>
        <authorList>
            <person name="Hosoyama A."/>
            <person name="Uohara A."/>
            <person name="Ohji S."/>
            <person name="Ichikawa N."/>
        </authorList>
    </citation>
    <scope>NUCLEOTIDE SEQUENCE [LARGE SCALE GENOMIC DNA]</scope>
    <source>
        <strain evidence="2 4">NBRC 102220</strain>
    </source>
</reference>
<dbReference type="EMBL" id="BJUK01000047">
    <property type="protein sequence ID" value="GEK48750.1"/>
    <property type="molecule type" value="Genomic_DNA"/>
</dbReference>
<evidence type="ECO:0000313" key="2">
    <source>
        <dbReference type="EMBL" id="GEK48750.1"/>
    </source>
</evidence>